<reference evidence="5 6" key="1">
    <citation type="submission" date="2019-07" db="EMBL/GenBank/DDBJ databases">
        <title>Analysis of the biochemical properties, biological activity and biotechnological potential of siderophores and biosurfactants produced by Antarctic psychrotolerant bacteria.</title>
        <authorList>
            <person name="Styczynski M."/>
            <person name="Krucon T."/>
            <person name="Decewicz P."/>
            <person name="Dziewit L."/>
        </authorList>
    </citation>
    <scope>NUCLEOTIDE SEQUENCE [LARGE SCALE GENOMIC DNA]</scope>
    <source>
        <strain evidence="5 6">ANT_H27</strain>
    </source>
</reference>
<keyword evidence="5" id="KW-0012">Acyltransferase</keyword>
<dbReference type="Proteomes" id="UP000323856">
    <property type="component" value="Unassembled WGS sequence"/>
</dbReference>
<feature type="domain" description="SGNH" evidence="4">
    <location>
        <begin position="483"/>
        <end position="723"/>
    </location>
</feature>
<protein>
    <submittedName>
        <fullName evidence="5">Acyltransferase</fullName>
    </submittedName>
</protein>
<keyword evidence="2" id="KW-1133">Transmembrane helix</keyword>
<dbReference type="RefSeq" id="WP_149618570.1">
    <property type="nucleotide sequence ID" value="NZ_VOBL01000002.1"/>
</dbReference>
<organism evidence="5 6">
    <name type="scientific">Paeniglutamicibacter gangotriensis</name>
    <dbReference type="NCBI Taxonomy" id="254787"/>
    <lineage>
        <taxon>Bacteria</taxon>
        <taxon>Bacillati</taxon>
        <taxon>Actinomycetota</taxon>
        <taxon>Actinomycetes</taxon>
        <taxon>Micrococcales</taxon>
        <taxon>Micrococcaceae</taxon>
        <taxon>Paeniglutamicibacter</taxon>
    </lineage>
</organism>
<evidence type="ECO:0000259" key="3">
    <source>
        <dbReference type="Pfam" id="PF01757"/>
    </source>
</evidence>
<feature type="transmembrane region" description="Helical" evidence="2">
    <location>
        <begin position="216"/>
        <end position="235"/>
    </location>
</feature>
<feature type="region of interest" description="Disordered" evidence="1">
    <location>
        <begin position="1"/>
        <end position="29"/>
    </location>
</feature>
<feature type="transmembrane region" description="Helical" evidence="2">
    <location>
        <begin position="272"/>
        <end position="292"/>
    </location>
</feature>
<keyword evidence="2" id="KW-0812">Transmembrane</keyword>
<sequence>MTVRTGSAPQQAPPKLPSTKAPQTSGRGSSMGFRADIQGLRAIAVLMVIVHHLRPGALSGGFIGVDMFFVISGYLITAHLFREMRATGTIKLATFWARRIRRLLPLAFTVLLAGAGAVYFLIPATEHGTMFKHIAAAGLYVENWALVADATDYSAAGQMATVVQHYWSLSVEEQFYLAWPLLLVGAGFLAGKLVPRFGKRTSIGRHTFAGIGTRRLFLVVIGAIMLLSFAYGLWVTAASPQAAYFDTAGRAWQFAAGGVVALLCVNRGIGGVPGFLLGWGGIGLLIAGAVLIPTETRFPGTMGLVPVLGTAAVLAAAGTYRPGLRFFSHSTWLSIWPMRKVGDLSYGAYLWHWPLIIVAPFVLHAEPKWYHEAGILALTLALAWASQLLIEDPLRFGAWLKPVRNAFIFALAGMLVLASVSWAGTAASAQSANLPRMDASSKCYGAGSLEHPQDCQPVASNFAPWPSAVAVSQQVRAALYPGCETDTLQVGESSCKLGNSTNPSLRVAVVGDSHASAWLPALVKIATQRDWEITTHIRSGCSPSVAKLKGSDQLSAAAERLCTESVRALGPKLAADPELDAIIVAAQGNKRSWVSSPGYEFSDPATEGFTSLWQQWSDAGKTVAVIDEVPRLGNKNIPTCVASNPEDPLACAVSRKQGLSIRHNLGKALQSDSAPAGIVRADLTDSICSDDTCFAIIGSLITYYDQSHLSHDFSASLAPMLAQQLAQQLGRDPAFAAGN</sequence>
<feature type="transmembrane region" description="Helical" evidence="2">
    <location>
        <begin position="344"/>
        <end position="363"/>
    </location>
</feature>
<feature type="transmembrane region" description="Helical" evidence="2">
    <location>
        <begin position="369"/>
        <end position="390"/>
    </location>
</feature>
<evidence type="ECO:0000256" key="1">
    <source>
        <dbReference type="SAM" id="MobiDB-lite"/>
    </source>
</evidence>
<feature type="transmembrane region" description="Helical" evidence="2">
    <location>
        <begin position="247"/>
        <end position="265"/>
    </location>
</feature>
<keyword evidence="5" id="KW-0808">Transferase</keyword>
<name>A0A5B0EN08_9MICC</name>
<dbReference type="InterPro" id="IPR002656">
    <property type="entry name" value="Acyl_transf_3_dom"/>
</dbReference>
<comment type="caution">
    <text evidence="5">The sequence shown here is derived from an EMBL/GenBank/DDBJ whole genome shotgun (WGS) entry which is preliminary data.</text>
</comment>
<feature type="domain" description="Acyltransferase 3" evidence="3">
    <location>
        <begin position="35"/>
        <end position="385"/>
    </location>
</feature>
<evidence type="ECO:0000256" key="2">
    <source>
        <dbReference type="SAM" id="Phobius"/>
    </source>
</evidence>
<proteinExistence type="predicted"/>
<dbReference type="Pfam" id="PF19040">
    <property type="entry name" value="SGNH"/>
    <property type="match status" value="1"/>
</dbReference>
<feature type="transmembrane region" description="Helical" evidence="2">
    <location>
        <begin position="103"/>
        <end position="122"/>
    </location>
</feature>
<dbReference type="AlphaFoldDB" id="A0A5B0EN08"/>
<dbReference type="InterPro" id="IPR043968">
    <property type="entry name" value="SGNH"/>
</dbReference>
<evidence type="ECO:0000259" key="4">
    <source>
        <dbReference type="Pfam" id="PF19040"/>
    </source>
</evidence>
<feature type="transmembrane region" description="Helical" evidence="2">
    <location>
        <begin position="402"/>
        <end position="424"/>
    </location>
</feature>
<dbReference type="GO" id="GO:0016747">
    <property type="term" value="F:acyltransferase activity, transferring groups other than amino-acyl groups"/>
    <property type="evidence" value="ECO:0007669"/>
    <property type="project" value="InterPro"/>
</dbReference>
<feature type="transmembrane region" description="Helical" evidence="2">
    <location>
        <begin position="60"/>
        <end position="82"/>
    </location>
</feature>
<feature type="transmembrane region" description="Helical" evidence="2">
    <location>
        <begin position="304"/>
        <end position="323"/>
    </location>
</feature>
<evidence type="ECO:0000313" key="5">
    <source>
        <dbReference type="EMBL" id="KAA0979311.1"/>
    </source>
</evidence>
<feature type="compositionally biased region" description="Polar residues" evidence="1">
    <location>
        <begin position="1"/>
        <end position="10"/>
    </location>
</feature>
<evidence type="ECO:0000313" key="6">
    <source>
        <dbReference type="Proteomes" id="UP000323856"/>
    </source>
</evidence>
<dbReference type="PANTHER" id="PTHR23028:SF53">
    <property type="entry name" value="ACYL_TRANSF_3 DOMAIN-CONTAINING PROTEIN"/>
    <property type="match status" value="1"/>
</dbReference>
<dbReference type="GO" id="GO:0009103">
    <property type="term" value="P:lipopolysaccharide biosynthetic process"/>
    <property type="evidence" value="ECO:0007669"/>
    <property type="project" value="TreeGrafter"/>
</dbReference>
<accession>A0A5B0EN08</accession>
<dbReference type="PANTHER" id="PTHR23028">
    <property type="entry name" value="ACETYLTRANSFERASE"/>
    <property type="match status" value="1"/>
</dbReference>
<dbReference type="EMBL" id="VOBL01000002">
    <property type="protein sequence ID" value="KAA0979311.1"/>
    <property type="molecule type" value="Genomic_DNA"/>
</dbReference>
<feature type="transmembrane region" description="Helical" evidence="2">
    <location>
        <begin position="176"/>
        <end position="195"/>
    </location>
</feature>
<dbReference type="InterPro" id="IPR050879">
    <property type="entry name" value="Acyltransferase_3"/>
</dbReference>
<dbReference type="GO" id="GO:0016020">
    <property type="term" value="C:membrane"/>
    <property type="evidence" value="ECO:0007669"/>
    <property type="project" value="TreeGrafter"/>
</dbReference>
<keyword evidence="2" id="KW-0472">Membrane</keyword>
<dbReference type="OrthoDB" id="3404679at2"/>
<dbReference type="Pfam" id="PF01757">
    <property type="entry name" value="Acyl_transf_3"/>
    <property type="match status" value="1"/>
</dbReference>
<gene>
    <name evidence="5" type="ORF">FQ154_02465</name>
</gene>